<dbReference type="AlphaFoldDB" id="A0AAV4VZJ8"/>
<gene>
    <name evidence="2" type="ORF">CEXT_528851</name>
</gene>
<evidence type="ECO:0000313" key="2">
    <source>
        <dbReference type="EMBL" id="GIY75731.1"/>
    </source>
</evidence>
<sequence>MKENNDGTRSYRNRRQKRSQAFLRGRHMSVPFNSKADPLFPLLQVPPNLSDCDPQSITLITPQCPTSIQDILNPQNPLYRVSSITMWTKADRLVNRNMISP</sequence>
<accession>A0AAV4VZJ8</accession>
<evidence type="ECO:0000313" key="3">
    <source>
        <dbReference type="Proteomes" id="UP001054945"/>
    </source>
</evidence>
<reference evidence="2 3" key="1">
    <citation type="submission" date="2021-06" db="EMBL/GenBank/DDBJ databases">
        <title>Caerostris extrusa draft genome.</title>
        <authorList>
            <person name="Kono N."/>
            <person name="Arakawa K."/>
        </authorList>
    </citation>
    <scope>NUCLEOTIDE SEQUENCE [LARGE SCALE GENOMIC DNA]</scope>
</reference>
<evidence type="ECO:0000256" key="1">
    <source>
        <dbReference type="SAM" id="MobiDB-lite"/>
    </source>
</evidence>
<name>A0AAV4VZJ8_CAEEX</name>
<protein>
    <submittedName>
        <fullName evidence="2">Uncharacterized protein</fullName>
    </submittedName>
</protein>
<proteinExistence type="predicted"/>
<dbReference type="Proteomes" id="UP001054945">
    <property type="component" value="Unassembled WGS sequence"/>
</dbReference>
<keyword evidence="3" id="KW-1185">Reference proteome</keyword>
<organism evidence="2 3">
    <name type="scientific">Caerostris extrusa</name>
    <name type="common">Bark spider</name>
    <name type="synonym">Caerostris bankana</name>
    <dbReference type="NCBI Taxonomy" id="172846"/>
    <lineage>
        <taxon>Eukaryota</taxon>
        <taxon>Metazoa</taxon>
        <taxon>Ecdysozoa</taxon>
        <taxon>Arthropoda</taxon>
        <taxon>Chelicerata</taxon>
        <taxon>Arachnida</taxon>
        <taxon>Araneae</taxon>
        <taxon>Araneomorphae</taxon>
        <taxon>Entelegynae</taxon>
        <taxon>Araneoidea</taxon>
        <taxon>Araneidae</taxon>
        <taxon>Caerostris</taxon>
    </lineage>
</organism>
<comment type="caution">
    <text evidence="2">The sequence shown here is derived from an EMBL/GenBank/DDBJ whole genome shotgun (WGS) entry which is preliminary data.</text>
</comment>
<feature type="region of interest" description="Disordered" evidence="1">
    <location>
        <begin position="1"/>
        <end position="27"/>
    </location>
</feature>
<dbReference type="EMBL" id="BPLR01015382">
    <property type="protein sequence ID" value="GIY75731.1"/>
    <property type="molecule type" value="Genomic_DNA"/>
</dbReference>